<evidence type="ECO:0008006" key="3">
    <source>
        <dbReference type="Google" id="ProtNLM"/>
    </source>
</evidence>
<name>A0A543F7P3_9NOCA</name>
<organism evidence="1 2">
    <name type="scientific">Nocardia bhagyanarayanae</name>
    <dbReference type="NCBI Taxonomy" id="1215925"/>
    <lineage>
        <taxon>Bacteria</taxon>
        <taxon>Bacillati</taxon>
        <taxon>Actinomycetota</taxon>
        <taxon>Actinomycetes</taxon>
        <taxon>Mycobacteriales</taxon>
        <taxon>Nocardiaceae</taxon>
        <taxon>Nocardia</taxon>
    </lineage>
</organism>
<sequence length="145" mass="15699">MGERIVFPDIETTLIGFLAAELAAISDSAQVVGRIPDPRPTRMVRVSRNDRKKRVDREDREGLRGPNLILDRPRMVLECYDDGGAAATLAGIVRAILAAASPGYLGTVWCDHIDDVGVENDTDPATSAPRQIITADLYVRGSVLA</sequence>
<accession>A0A543F7P3</accession>
<dbReference type="AlphaFoldDB" id="A0A543F7P3"/>
<comment type="caution">
    <text evidence="1">The sequence shown here is derived from an EMBL/GenBank/DDBJ whole genome shotgun (WGS) entry which is preliminary data.</text>
</comment>
<evidence type="ECO:0000313" key="2">
    <source>
        <dbReference type="Proteomes" id="UP000316331"/>
    </source>
</evidence>
<protein>
    <recommendedName>
        <fullName evidence="3">Tail terminator</fullName>
    </recommendedName>
</protein>
<dbReference type="EMBL" id="VFPG01000001">
    <property type="protein sequence ID" value="TQM29858.1"/>
    <property type="molecule type" value="Genomic_DNA"/>
</dbReference>
<proteinExistence type="predicted"/>
<gene>
    <name evidence="1" type="ORF">FB390_1471</name>
</gene>
<keyword evidence="2" id="KW-1185">Reference proteome</keyword>
<dbReference type="Proteomes" id="UP000316331">
    <property type="component" value="Unassembled WGS sequence"/>
</dbReference>
<evidence type="ECO:0000313" key="1">
    <source>
        <dbReference type="EMBL" id="TQM29858.1"/>
    </source>
</evidence>
<reference evidence="1 2" key="1">
    <citation type="submission" date="2019-06" db="EMBL/GenBank/DDBJ databases">
        <title>Sequencing the genomes of 1000 actinobacteria strains.</title>
        <authorList>
            <person name="Klenk H.-P."/>
        </authorList>
    </citation>
    <scope>NUCLEOTIDE SEQUENCE [LARGE SCALE GENOMIC DNA]</scope>
    <source>
        <strain evidence="1 2">DSM 103495</strain>
    </source>
</reference>